<sequence length="182" mass="21177">MFYCSGIVEYEVREKRNLPMWMQGGLNYIMLQHLNIDGVRMIGSVLGQSVALDYYVPQVDGLLAEFKDINRGLVKTGTFTPGRMLKLCKLLRDVDQNLANVDNNLLLFKRSEIAWEEDVKNSQMWEYLQDKFELTQRFAGLNFMLRLGELNIDFIATDIRNRFDLKHGEVKLILPHGVLHYC</sequence>
<comment type="caution">
    <text evidence="3">The sequence shown here is derived from an EMBL/GenBank/DDBJ whole genome shotgun (WGS) entry which is preliminary data.</text>
</comment>
<evidence type="ECO:0000259" key="2">
    <source>
        <dbReference type="Pfam" id="PF02582"/>
    </source>
</evidence>
<evidence type="ECO:0000313" key="4">
    <source>
        <dbReference type="Proteomes" id="UP000195402"/>
    </source>
</evidence>
<dbReference type="GO" id="GO:0005739">
    <property type="term" value="C:mitochondrion"/>
    <property type="evidence" value="ECO:0007669"/>
    <property type="project" value="UniProtKB-ARBA"/>
</dbReference>
<dbReference type="PANTHER" id="PTHR16255:SF6">
    <property type="entry name" value="PROTEIN RETARDED ROOT GROWTH-LIKE"/>
    <property type="match status" value="1"/>
</dbReference>
<name>A0A200PY10_MACCD</name>
<dbReference type="InterPro" id="IPR051624">
    <property type="entry name" value="RMD1/Sad1-interacting"/>
</dbReference>
<dbReference type="EMBL" id="MVGT01003853">
    <property type="protein sequence ID" value="OVA03129.1"/>
    <property type="molecule type" value="Genomic_DNA"/>
</dbReference>
<dbReference type="STRING" id="56857.A0A200PY10"/>
<reference evidence="3 4" key="1">
    <citation type="journal article" date="2017" name="Mol. Plant">
        <title>The Genome of Medicinal Plant Macleaya cordata Provides New Insights into Benzylisoquinoline Alkaloids Metabolism.</title>
        <authorList>
            <person name="Liu X."/>
            <person name="Liu Y."/>
            <person name="Huang P."/>
            <person name="Ma Y."/>
            <person name="Qing Z."/>
            <person name="Tang Q."/>
            <person name="Cao H."/>
            <person name="Cheng P."/>
            <person name="Zheng Y."/>
            <person name="Yuan Z."/>
            <person name="Zhou Y."/>
            <person name="Liu J."/>
            <person name="Tang Z."/>
            <person name="Zhuo Y."/>
            <person name="Zhang Y."/>
            <person name="Yu L."/>
            <person name="Huang J."/>
            <person name="Yang P."/>
            <person name="Peng Q."/>
            <person name="Zhang J."/>
            <person name="Jiang W."/>
            <person name="Zhang Z."/>
            <person name="Lin K."/>
            <person name="Ro D.K."/>
            <person name="Chen X."/>
            <person name="Xiong X."/>
            <person name="Shang Y."/>
            <person name="Huang S."/>
            <person name="Zeng J."/>
        </authorList>
    </citation>
    <scope>NUCLEOTIDE SEQUENCE [LARGE SCALE GENOMIC DNA]</scope>
    <source>
        <strain evidence="4">cv. BLH2017</strain>
        <tissue evidence="3">Root</tissue>
    </source>
</reference>
<organism evidence="3 4">
    <name type="scientific">Macleaya cordata</name>
    <name type="common">Five-seeded plume-poppy</name>
    <name type="synonym">Bocconia cordata</name>
    <dbReference type="NCBI Taxonomy" id="56857"/>
    <lineage>
        <taxon>Eukaryota</taxon>
        <taxon>Viridiplantae</taxon>
        <taxon>Streptophyta</taxon>
        <taxon>Embryophyta</taxon>
        <taxon>Tracheophyta</taxon>
        <taxon>Spermatophyta</taxon>
        <taxon>Magnoliopsida</taxon>
        <taxon>Ranunculales</taxon>
        <taxon>Papaveraceae</taxon>
        <taxon>Papaveroideae</taxon>
        <taxon>Macleaya</taxon>
    </lineage>
</organism>
<protein>
    <recommendedName>
        <fullName evidence="2">DUF155 domain-containing protein</fullName>
    </recommendedName>
</protein>
<proteinExistence type="inferred from homology"/>
<dbReference type="InParanoid" id="A0A200PY10"/>
<dbReference type="AlphaFoldDB" id="A0A200PY10"/>
<dbReference type="Pfam" id="PF02582">
    <property type="entry name" value="DUF155"/>
    <property type="match status" value="1"/>
</dbReference>
<comment type="similarity">
    <text evidence="1">Belongs to the RMD1/sif2 family.</text>
</comment>
<accession>A0A200PY10</accession>
<dbReference type="Proteomes" id="UP000195402">
    <property type="component" value="Unassembled WGS sequence"/>
</dbReference>
<gene>
    <name evidence="3" type="ORF">BVC80_7547g5</name>
</gene>
<keyword evidence="4" id="KW-1185">Reference proteome</keyword>
<dbReference type="InterPro" id="IPR003734">
    <property type="entry name" value="DUF155"/>
</dbReference>
<evidence type="ECO:0000313" key="3">
    <source>
        <dbReference type="EMBL" id="OVA03129.1"/>
    </source>
</evidence>
<dbReference type="PANTHER" id="PTHR16255">
    <property type="entry name" value="REQUIRED FOR MEIOTIC NUCLEAR DIVISION PROTEIN 1 HOMOLOG"/>
    <property type="match status" value="1"/>
</dbReference>
<dbReference type="OrthoDB" id="1864786at2759"/>
<feature type="domain" description="DUF155" evidence="2">
    <location>
        <begin position="27"/>
        <end position="142"/>
    </location>
</feature>
<evidence type="ECO:0000256" key="1">
    <source>
        <dbReference type="ARBA" id="ARBA00008306"/>
    </source>
</evidence>